<accession>A0AA40KAL9</accession>
<organism evidence="1 2">
    <name type="scientific">Schizothecium vesticola</name>
    <dbReference type="NCBI Taxonomy" id="314040"/>
    <lineage>
        <taxon>Eukaryota</taxon>
        <taxon>Fungi</taxon>
        <taxon>Dikarya</taxon>
        <taxon>Ascomycota</taxon>
        <taxon>Pezizomycotina</taxon>
        <taxon>Sordariomycetes</taxon>
        <taxon>Sordariomycetidae</taxon>
        <taxon>Sordariales</taxon>
        <taxon>Schizotheciaceae</taxon>
        <taxon>Schizothecium</taxon>
    </lineage>
</organism>
<keyword evidence="2" id="KW-1185">Reference proteome</keyword>
<reference evidence="1" key="1">
    <citation type="submission" date="2023-06" db="EMBL/GenBank/DDBJ databases">
        <title>Genome-scale phylogeny and comparative genomics of the fungal order Sordariales.</title>
        <authorList>
            <consortium name="Lawrence Berkeley National Laboratory"/>
            <person name="Hensen N."/>
            <person name="Bonometti L."/>
            <person name="Westerberg I."/>
            <person name="Brannstrom I.O."/>
            <person name="Guillou S."/>
            <person name="Cros-Aarteil S."/>
            <person name="Calhoun S."/>
            <person name="Haridas S."/>
            <person name="Kuo A."/>
            <person name="Mondo S."/>
            <person name="Pangilinan J."/>
            <person name="Riley R."/>
            <person name="LaButti K."/>
            <person name="Andreopoulos B."/>
            <person name="Lipzen A."/>
            <person name="Chen C."/>
            <person name="Yanf M."/>
            <person name="Daum C."/>
            <person name="Ng V."/>
            <person name="Clum A."/>
            <person name="Steindorff A."/>
            <person name="Ohm R."/>
            <person name="Martin F."/>
            <person name="Silar P."/>
            <person name="Natvig D."/>
            <person name="Lalanne C."/>
            <person name="Gautier V."/>
            <person name="Ament-velasquez S.L."/>
            <person name="Kruys A."/>
            <person name="Hutchinson M.I."/>
            <person name="Powell A.J."/>
            <person name="Barry K."/>
            <person name="Miller A.N."/>
            <person name="Grigoriev I.V."/>
            <person name="Debuchy R."/>
            <person name="Gladieux P."/>
            <person name="Thoren M.H."/>
            <person name="Johannesson H."/>
        </authorList>
    </citation>
    <scope>NUCLEOTIDE SEQUENCE</scope>
    <source>
        <strain evidence="1">SMH3187-1</strain>
    </source>
</reference>
<evidence type="ECO:0000313" key="1">
    <source>
        <dbReference type="EMBL" id="KAK0752158.1"/>
    </source>
</evidence>
<protein>
    <submittedName>
        <fullName evidence="1">Uncharacterized protein</fullName>
    </submittedName>
</protein>
<comment type="caution">
    <text evidence="1">The sequence shown here is derived from an EMBL/GenBank/DDBJ whole genome shotgun (WGS) entry which is preliminary data.</text>
</comment>
<evidence type="ECO:0000313" key="2">
    <source>
        <dbReference type="Proteomes" id="UP001172155"/>
    </source>
</evidence>
<name>A0AA40KAL9_9PEZI</name>
<proteinExistence type="predicted"/>
<gene>
    <name evidence="1" type="ORF">B0T18DRAFT_404250</name>
</gene>
<dbReference type="AlphaFoldDB" id="A0AA40KAL9"/>
<dbReference type="Proteomes" id="UP001172155">
    <property type="component" value="Unassembled WGS sequence"/>
</dbReference>
<sequence>MNQGSTQKYLRSLFVYFHVPKIRPPWVVSLPGSAPLASCHRPLSLLQRLIICGSGSSGDSHIVSMV</sequence>
<dbReference type="EMBL" id="JAUKUD010000002">
    <property type="protein sequence ID" value="KAK0752158.1"/>
    <property type="molecule type" value="Genomic_DNA"/>
</dbReference>